<evidence type="ECO:0000256" key="1">
    <source>
        <dbReference type="SAM" id="SignalP"/>
    </source>
</evidence>
<protein>
    <submittedName>
        <fullName evidence="2">Uncharacterized protein</fullName>
    </submittedName>
</protein>
<keyword evidence="3" id="KW-1185">Reference proteome</keyword>
<dbReference type="AlphaFoldDB" id="A0A7J8QUV3"/>
<reference evidence="2 3" key="1">
    <citation type="journal article" date="2019" name="Genome Biol. Evol.">
        <title>Insights into the evolution of the New World diploid cottons (Gossypium, subgenus Houzingenia) based on genome sequencing.</title>
        <authorList>
            <person name="Grover C.E."/>
            <person name="Arick M.A. 2nd"/>
            <person name="Thrash A."/>
            <person name="Conover J.L."/>
            <person name="Sanders W.S."/>
            <person name="Peterson D.G."/>
            <person name="Frelichowski J.E."/>
            <person name="Scheffler J.A."/>
            <person name="Scheffler B.E."/>
            <person name="Wendel J.F."/>
        </authorList>
    </citation>
    <scope>NUCLEOTIDE SEQUENCE [LARGE SCALE GENOMIC DNA]</scope>
    <source>
        <strain evidence="2">27</strain>
        <tissue evidence="2">Leaf</tissue>
    </source>
</reference>
<keyword evidence="1" id="KW-0732">Signal</keyword>
<dbReference type="Proteomes" id="UP000593561">
    <property type="component" value="Unassembled WGS sequence"/>
</dbReference>
<feature type="signal peptide" evidence="1">
    <location>
        <begin position="1"/>
        <end position="22"/>
    </location>
</feature>
<comment type="caution">
    <text evidence="2">The sequence shown here is derived from an EMBL/GenBank/DDBJ whole genome shotgun (WGS) entry which is preliminary data.</text>
</comment>
<feature type="chain" id="PRO_5029494147" evidence="1">
    <location>
        <begin position="23"/>
        <end position="111"/>
    </location>
</feature>
<dbReference type="EMBL" id="JABFAC010000001">
    <property type="protein sequence ID" value="MBA0605083.1"/>
    <property type="molecule type" value="Genomic_DNA"/>
</dbReference>
<proteinExistence type="predicted"/>
<evidence type="ECO:0000313" key="3">
    <source>
        <dbReference type="Proteomes" id="UP000593561"/>
    </source>
</evidence>
<evidence type="ECO:0000313" key="2">
    <source>
        <dbReference type="EMBL" id="MBA0605083.1"/>
    </source>
</evidence>
<sequence>MTICSFIISFMVATTWDKLLRAAKNCDKRAMLYMFVNQISMLGSVLDDDWPVEAEKQAMQEDEVPFFPMKKKHIKKGQLAGLIEALGVIAATIGVTTDDDSLDFLDGGSTD</sequence>
<gene>
    <name evidence="2" type="ORF">Godav_017694</name>
</gene>
<name>A0A7J8QUV3_GOSDV</name>
<organism evidence="2 3">
    <name type="scientific">Gossypium davidsonii</name>
    <name type="common">Davidson's cotton</name>
    <name type="synonym">Gossypium klotzschianum subsp. davidsonii</name>
    <dbReference type="NCBI Taxonomy" id="34287"/>
    <lineage>
        <taxon>Eukaryota</taxon>
        <taxon>Viridiplantae</taxon>
        <taxon>Streptophyta</taxon>
        <taxon>Embryophyta</taxon>
        <taxon>Tracheophyta</taxon>
        <taxon>Spermatophyta</taxon>
        <taxon>Magnoliopsida</taxon>
        <taxon>eudicotyledons</taxon>
        <taxon>Gunneridae</taxon>
        <taxon>Pentapetalae</taxon>
        <taxon>rosids</taxon>
        <taxon>malvids</taxon>
        <taxon>Malvales</taxon>
        <taxon>Malvaceae</taxon>
        <taxon>Malvoideae</taxon>
        <taxon>Gossypium</taxon>
    </lineage>
</organism>
<accession>A0A7J8QUV3</accession>